<dbReference type="GO" id="GO:0010073">
    <property type="term" value="P:meristem maintenance"/>
    <property type="evidence" value="ECO:0007669"/>
    <property type="project" value="InterPro"/>
</dbReference>
<evidence type="ECO:0000313" key="2">
    <source>
        <dbReference type="EMBL" id="GAA0170218.1"/>
    </source>
</evidence>
<evidence type="ECO:0000313" key="3">
    <source>
        <dbReference type="Proteomes" id="UP001454036"/>
    </source>
</evidence>
<comment type="caution">
    <text evidence="2">The sequence shown here is derived from an EMBL/GenBank/DDBJ whole genome shotgun (WGS) entry which is preliminary data.</text>
</comment>
<sequence length="191" mass="22403">MVGCFTLLESWIYEYFPIFQHGMSPGWNQDSPRARRWPNISTTQKDDASTIAYRKQLDRLTPTDGLYNSTFIRLRFIFFSSKSTLIKNVCGVIDYYFNVQVRCTSYGPNPDNSVAYYNGCIRFMNFSEAYMPERVTRQFERVQRITGPVIMPDTYMLCPNMWGHMRRYMAIMMPCGHNRPHTPITLLSSVH</sequence>
<accession>A0AAV3R4N3</accession>
<dbReference type="Pfam" id="PF10536">
    <property type="entry name" value="PMD"/>
    <property type="match status" value="1"/>
</dbReference>
<dbReference type="InterPro" id="IPR044824">
    <property type="entry name" value="MAIN-like"/>
</dbReference>
<dbReference type="PANTHER" id="PTHR46033">
    <property type="entry name" value="PROTEIN MAIN-LIKE 2"/>
    <property type="match status" value="1"/>
</dbReference>
<protein>
    <recommendedName>
        <fullName evidence="1">Aminotransferase-like plant mobile domain-containing protein</fullName>
    </recommendedName>
</protein>
<dbReference type="PANTHER" id="PTHR46033:SF8">
    <property type="entry name" value="PROTEIN MAINTENANCE OF MERISTEMS-LIKE"/>
    <property type="match status" value="1"/>
</dbReference>
<feature type="domain" description="Aminotransferase-like plant mobile" evidence="1">
    <location>
        <begin position="2"/>
        <end position="149"/>
    </location>
</feature>
<organism evidence="2 3">
    <name type="scientific">Lithospermum erythrorhizon</name>
    <name type="common">Purple gromwell</name>
    <name type="synonym">Lithospermum officinale var. erythrorhizon</name>
    <dbReference type="NCBI Taxonomy" id="34254"/>
    <lineage>
        <taxon>Eukaryota</taxon>
        <taxon>Viridiplantae</taxon>
        <taxon>Streptophyta</taxon>
        <taxon>Embryophyta</taxon>
        <taxon>Tracheophyta</taxon>
        <taxon>Spermatophyta</taxon>
        <taxon>Magnoliopsida</taxon>
        <taxon>eudicotyledons</taxon>
        <taxon>Gunneridae</taxon>
        <taxon>Pentapetalae</taxon>
        <taxon>asterids</taxon>
        <taxon>lamiids</taxon>
        <taxon>Boraginales</taxon>
        <taxon>Boraginaceae</taxon>
        <taxon>Boraginoideae</taxon>
        <taxon>Lithospermeae</taxon>
        <taxon>Lithospermum</taxon>
    </lineage>
</organism>
<keyword evidence="3" id="KW-1185">Reference proteome</keyword>
<dbReference type="Proteomes" id="UP001454036">
    <property type="component" value="Unassembled WGS sequence"/>
</dbReference>
<reference evidence="2 3" key="1">
    <citation type="submission" date="2024-01" db="EMBL/GenBank/DDBJ databases">
        <title>The complete chloroplast genome sequence of Lithospermum erythrorhizon: insights into the phylogenetic relationship among Boraginaceae species and the maternal lineages of purple gromwells.</title>
        <authorList>
            <person name="Okada T."/>
            <person name="Watanabe K."/>
        </authorList>
    </citation>
    <scope>NUCLEOTIDE SEQUENCE [LARGE SCALE GENOMIC DNA]</scope>
</reference>
<dbReference type="AlphaFoldDB" id="A0AAV3R4N3"/>
<proteinExistence type="predicted"/>
<dbReference type="EMBL" id="BAABME010007147">
    <property type="protein sequence ID" value="GAA0170218.1"/>
    <property type="molecule type" value="Genomic_DNA"/>
</dbReference>
<gene>
    <name evidence="2" type="ORF">LIER_24526</name>
</gene>
<name>A0AAV3R4N3_LITER</name>
<dbReference type="InterPro" id="IPR019557">
    <property type="entry name" value="AminoTfrase-like_pln_mobile"/>
</dbReference>
<evidence type="ECO:0000259" key="1">
    <source>
        <dbReference type="Pfam" id="PF10536"/>
    </source>
</evidence>